<dbReference type="CDD" id="cd11386">
    <property type="entry name" value="MCP_signal"/>
    <property type="match status" value="1"/>
</dbReference>
<dbReference type="CDD" id="cd06225">
    <property type="entry name" value="HAMP"/>
    <property type="match status" value="1"/>
</dbReference>
<dbReference type="GO" id="GO:0005886">
    <property type="term" value="C:plasma membrane"/>
    <property type="evidence" value="ECO:0007669"/>
    <property type="project" value="UniProtKB-SubCell"/>
</dbReference>
<feature type="domain" description="HAMP" evidence="15">
    <location>
        <begin position="289"/>
        <end position="343"/>
    </location>
</feature>
<keyword evidence="13" id="KW-0732">Signal</keyword>
<gene>
    <name evidence="16" type="ORF">GT360_20890</name>
</gene>
<evidence type="ECO:0000313" key="17">
    <source>
        <dbReference type="Proteomes" id="UP000464262"/>
    </source>
</evidence>
<feature type="coiled-coil region" evidence="11">
    <location>
        <begin position="426"/>
        <end position="453"/>
    </location>
</feature>
<reference evidence="16 17" key="1">
    <citation type="submission" date="2020-01" db="EMBL/GenBank/DDBJ databases">
        <title>Whole genome and functional gene identification of agarase of Vibrio HN897.</title>
        <authorList>
            <person name="Liu Y."/>
            <person name="Zhao Z."/>
        </authorList>
    </citation>
    <scope>NUCLEOTIDE SEQUENCE [LARGE SCALE GENOMIC DNA]</scope>
    <source>
        <strain evidence="16 17">HN897</strain>
    </source>
</reference>
<evidence type="ECO:0000256" key="10">
    <source>
        <dbReference type="PROSITE-ProRule" id="PRU00284"/>
    </source>
</evidence>
<dbReference type="Gene3D" id="1.10.287.950">
    <property type="entry name" value="Methyl-accepting chemotaxis protein"/>
    <property type="match status" value="1"/>
</dbReference>
<feature type="domain" description="Methyl-accepting transducer" evidence="14">
    <location>
        <begin position="348"/>
        <end position="584"/>
    </location>
</feature>
<dbReference type="GO" id="GO:0007165">
    <property type="term" value="P:signal transduction"/>
    <property type="evidence" value="ECO:0007669"/>
    <property type="project" value="UniProtKB-KW"/>
</dbReference>
<dbReference type="Pfam" id="PF00015">
    <property type="entry name" value="MCPsignal"/>
    <property type="match status" value="1"/>
</dbReference>
<accession>A0A7Z2YGB1</accession>
<evidence type="ECO:0000259" key="14">
    <source>
        <dbReference type="PROSITE" id="PS50111"/>
    </source>
</evidence>
<dbReference type="AlphaFoldDB" id="A0A7Z2YGB1"/>
<evidence type="ECO:0000256" key="1">
    <source>
        <dbReference type="ARBA" id="ARBA00004533"/>
    </source>
</evidence>
<dbReference type="PROSITE" id="PS50111">
    <property type="entry name" value="CHEMOTAXIS_TRANSDUC_2"/>
    <property type="match status" value="1"/>
</dbReference>
<dbReference type="EMBL" id="CP047476">
    <property type="protein sequence ID" value="QIA65960.1"/>
    <property type="molecule type" value="Genomic_DNA"/>
</dbReference>
<dbReference type="SUPFAM" id="SSF103190">
    <property type="entry name" value="Sensory domain-like"/>
    <property type="match status" value="1"/>
</dbReference>
<keyword evidence="5 12" id="KW-0812">Transmembrane</keyword>
<dbReference type="Pfam" id="PF02743">
    <property type="entry name" value="dCache_1"/>
    <property type="match status" value="1"/>
</dbReference>
<keyword evidence="4" id="KW-0145">Chemotaxis</keyword>
<comment type="subcellular location">
    <subcellularLocation>
        <location evidence="1">Cell inner membrane</location>
    </subcellularLocation>
    <subcellularLocation>
        <location evidence="2">Cell membrane</location>
        <topology evidence="2">Multi-pass membrane protein</topology>
    </subcellularLocation>
</comment>
<protein>
    <submittedName>
        <fullName evidence="16">HAMP domain-containing protein</fullName>
    </submittedName>
</protein>
<dbReference type="InterPro" id="IPR004089">
    <property type="entry name" value="MCPsignal_dom"/>
</dbReference>
<dbReference type="Proteomes" id="UP000464262">
    <property type="component" value="Chromosome 2"/>
</dbReference>
<evidence type="ECO:0000256" key="6">
    <source>
        <dbReference type="ARBA" id="ARBA00022989"/>
    </source>
</evidence>
<organism evidence="16 17">
    <name type="scientific">Vibrio astriarenae</name>
    <dbReference type="NCBI Taxonomy" id="1481923"/>
    <lineage>
        <taxon>Bacteria</taxon>
        <taxon>Pseudomonadati</taxon>
        <taxon>Pseudomonadota</taxon>
        <taxon>Gammaproteobacteria</taxon>
        <taxon>Vibrionales</taxon>
        <taxon>Vibrionaceae</taxon>
        <taxon>Vibrio</taxon>
    </lineage>
</organism>
<keyword evidence="11" id="KW-0175">Coiled coil</keyword>
<feature type="signal peptide" evidence="13">
    <location>
        <begin position="1"/>
        <end position="28"/>
    </location>
</feature>
<evidence type="ECO:0000256" key="4">
    <source>
        <dbReference type="ARBA" id="ARBA00022500"/>
    </source>
</evidence>
<dbReference type="SUPFAM" id="SSF58104">
    <property type="entry name" value="Methyl-accepting chemotaxis protein (MCP) signaling domain"/>
    <property type="match status" value="1"/>
</dbReference>
<dbReference type="InterPro" id="IPR029151">
    <property type="entry name" value="Sensor-like_sf"/>
</dbReference>
<keyword evidence="7 12" id="KW-0472">Membrane</keyword>
<keyword evidence="17" id="KW-1185">Reference proteome</keyword>
<proteinExistence type="inferred from homology"/>
<keyword evidence="3" id="KW-1003">Cell membrane</keyword>
<evidence type="ECO:0000256" key="13">
    <source>
        <dbReference type="SAM" id="SignalP"/>
    </source>
</evidence>
<dbReference type="Gene3D" id="3.30.450.20">
    <property type="entry name" value="PAS domain"/>
    <property type="match status" value="2"/>
</dbReference>
<evidence type="ECO:0000256" key="3">
    <source>
        <dbReference type="ARBA" id="ARBA00022475"/>
    </source>
</evidence>
<dbReference type="FunFam" id="1.10.287.950:FF:000001">
    <property type="entry name" value="Methyl-accepting chemotaxis sensory transducer"/>
    <property type="match status" value="1"/>
</dbReference>
<evidence type="ECO:0000313" key="16">
    <source>
        <dbReference type="EMBL" id="QIA65960.1"/>
    </source>
</evidence>
<dbReference type="SMART" id="SM00304">
    <property type="entry name" value="HAMP"/>
    <property type="match status" value="2"/>
</dbReference>
<keyword evidence="6 12" id="KW-1133">Transmembrane helix</keyword>
<dbReference type="Pfam" id="PF00672">
    <property type="entry name" value="HAMP"/>
    <property type="match status" value="1"/>
</dbReference>
<keyword evidence="8 10" id="KW-0807">Transducer</keyword>
<dbReference type="CDD" id="cd12913">
    <property type="entry name" value="PDC1_MCP_like"/>
    <property type="match status" value="1"/>
</dbReference>
<dbReference type="PROSITE" id="PS50885">
    <property type="entry name" value="HAMP"/>
    <property type="match status" value="1"/>
</dbReference>
<dbReference type="CDD" id="cd12912">
    <property type="entry name" value="PDC2_MCP_like"/>
    <property type="match status" value="1"/>
</dbReference>
<sequence length="620" mass="67079">MKFRTKVIAAASVVSALSLTLLSSISYSSLKEEVEQANSTIIDVSLEQVADTLSTSMEGKFAISNYLTELAATSTRDEAYNIFNQASLRDVFVTAGIGYEGDGAIVHNDSSWTPPSSWDSRTRPWYIDAKTLRQRAITDPYVDEGTGNILVSISQPVYRSGSMYGVTFYDVDLSSLSDIVNEADIPHSTLFIVDDKGTIIGHPNERLKGQPLNSYIANAEISTELTTIDMNGSSYYLDFDVVPNTNWYVGMLIDYDKTNMPLVEMRNSSIMTAVILVTLSLSIFLYVTTLLLRPINELSEAMKSVASGDGDLTKRLDTNTDEEFSLLAKNFNSFVAAIQNLIKESQETAKNVTSVSEATHVAANDSRQLLNTQVQEVEQLATAMNEMSTTCSLVAENAQNAAQAAQAADASSEEGTNIVSTTSDSIQTLAHQMEQASNTVRQLESSTENIESIVGVINGIADQTNLLALNAAIEAARAGESGRGFAVVADEVRTLAQRTTESTTEIRNMIEHVQAGANTAASAMSQSHNLAIETVEQAHAANQSLVSIKEAISQITEMNIQIASAAEEQSLVAEEINGNTVNIKDLSSQVSERSQETSSLVDEQTRLVEQQSASLNKFVV</sequence>
<comment type="similarity">
    <text evidence="9">Belongs to the methyl-accepting chemotaxis (MCP) protein family.</text>
</comment>
<dbReference type="PANTHER" id="PTHR32089:SF117">
    <property type="entry name" value="METHYL ACCEPTING SENSORY TRANSDUCER WITH CACHE_1 SMALL MOLECULE BINDING DOMAIN"/>
    <property type="match status" value="1"/>
</dbReference>
<evidence type="ECO:0000256" key="9">
    <source>
        <dbReference type="ARBA" id="ARBA00029447"/>
    </source>
</evidence>
<evidence type="ECO:0000256" key="7">
    <source>
        <dbReference type="ARBA" id="ARBA00023136"/>
    </source>
</evidence>
<feature type="transmembrane region" description="Helical" evidence="12">
    <location>
        <begin position="270"/>
        <end position="292"/>
    </location>
</feature>
<dbReference type="SMART" id="SM00283">
    <property type="entry name" value="MA"/>
    <property type="match status" value="1"/>
</dbReference>
<dbReference type="InterPro" id="IPR033479">
    <property type="entry name" value="dCache_1"/>
</dbReference>
<dbReference type="RefSeq" id="WP_164650855.1">
    <property type="nucleotide sequence ID" value="NZ_CP047476.1"/>
</dbReference>
<dbReference type="PANTHER" id="PTHR32089">
    <property type="entry name" value="METHYL-ACCEPTING CHEMOTAXIS PROTEIN MCPB"/>
    <property type="match status" value="1"/>
</dbReference>
<feature type="chain" id="PRO_5030549442" evidence="13">
    <location>
        <begin position="29"/>
        <end position="620"/>
    </location>
</feature>
<evidence type="ECO:0000256" key="8">
    <source>
        <dbReference type="ARBA" id="ARBA00023224"/>
    </source>
</evidence>
<dbReference type="KEGG" id="vas:GT360_20890"/>
<dbReference type="InterPro" id="IPR003660">
    <property type="entry name" value="HAMP_dom"/>
</dbReference>
<dbReference type="GO" id="GO:0006935">
    <property type="term" value="P:chemotaxis"/>
    <property type="evidence" value="ECO:0007669"/>
    <property type="project" value="UniProtKB-KW"/>
</dbReference>
<evidence type="ECO:0000256" key="11">
    <source>
        <dbReference type="SAM" id="Coils"/>
    </source>
</evidence>
<evidence type="ECO:0000256" key="2">
    <source>
        <dbReference type="ARBA" id="ARBA00004651"/>
    </source>
</evidence>
<evidence type="ECO:0000256" key="5">
    <source>
        <dbReference type="ARBA" id="ARBA00022692"/>
    </source>
</evidence>
<name>A0A7Z2YGB1_9VIBR</name>
<evidence type="ECO:0000259" key="15">
    <source>
        <dbReference type="PROSITE" id="PS50885"/>
    </source>
</evidence>
<evidence type="ECO:0000256" key="12">
    <source>
        <dbReference type="SAM" id="Phobius"/>
    </source>
</evidence>